<keyword evidence="2" id="KW-0813">Transport</keyword>
<evidence type="ECO:0000313" key="13">
    <source>
        <dbReference type="Proteomes" id="UP000315439"/>
    </source>
</evidence>
<proteinExistence type="predicted"/>
<reference evidence="12 13" key="1">
    <citation type="submission" date="2019-07" db="EMBL/GenBank/DDBJ databases">
        <title>Draft genome for Aliikangiella sp. M105.</title>
        <authorList>
            <person name="Wang G."/>
        </authorList>
    </citation>
    <scope>NUCLEOTIDE SEQUENCE [LARGE SCALE GENOMIC DNA]</scope>
    <source>
        <strain evidence="12 13">M105</strain>
    </source>
</reference>
<dbReference type="InterPro" id="IPR003593">
    <property type="entry name" value="AAA+_ATPase"/>
</dbReference>
<evidence type="ECO:0000256" key="1">
    <source>
        <dbReference type="ARBA" id="ARBA00004651"/>
    </source>
</evidence>
<dbReference type="PROSITE" id="PS50893">
    <property type="entry name" value="ABC_TRANSPORTER_2"/>
    <property type="match status" value="1"/>
</dbReference>
<sequence>MSTLSLTPLWYGFKQFFMFSPRKQSVILVLMLLQGLTASIGLLFIIPLLQIIGFEVGITNINGIAASAGTLFEYLNLELNLPNILLCYVLIVTTIASLRYQLTIQTSSIQQAYINFLRNRLYRCLLQSNWQFIIQNRMSDFAHSLSGQIQSIGHASNLILNILSQLILATLTLSLAFLLSWQLSLMAIGFALLLSILLFPVNRIIYGSGQKQLLNFKMIFQILTEQLISLKIIKSFAGENYHANKMQQISTELESQQLKLVRMNAITLWLYMVITVISFSLFFYISQTVLLTPLATSLLLLVIFSRLLPQFSMLQKNYQQLVHKVPAFNDIHQMMEKCINHAEVDASEIPSPKLNNKIQLKNISFQYADKKSPVFSNINLTIHKNQTVALVGPSGSGKSTLADLIAGLLTPTHGQIFCDDILLDETFRLAWRKQIAYVTQETYLFHDTVRKNLSWVTNSRATDQQLWEVLSQASADTFVRELPQGLDTIIGDHGMRLSGGERQRLALARSLLTNPQLLILDEATSALDRDNEQKIQQALKQLRGNLTLLIIAHSETTIQHVDKRIELTTRLPEDDFKKVIE</sequence>
<dbReference type="SUPFAM" id="SSF90123">
    <property type="entry name" value="ABC transporter transmembrane region"/>
    <property type="match status" value="1"/>
</dbReference>
<dbReference type="Proteomes" id="UP000315439">
    <property type="component" value="Unassembled WGS sequence"/>
</dbReference>
<dbReference type="GO" id="GO:0015421">
    <property type="term" value="F:ABC-type oligopeptide transporter activity"/>
    <property type="evidence" value="ECO:0007669"/>
    <property type="project" value="TreeGrafter"/>
</dbReference>
<comment type="subcellular location">
    <subcellularLocation>
        <location evidence="1">Cell membrane</location>
        <topology evidence="1">Multi-pass membrane protein</topology>
    </subcellularLocation>
</comment>
<protein>
    <submittedName>
        <fullName evidence="12">ABC transporter ATP-binding protein</fullName>
    </submittedName>
</protein>
<dbReference type="SUPFAM" id="SSF52540">
    <property type="entry name" value="P-loop containing nucleoside triphosphate hydrolases"/>
    <property type="match status" value="1"/>
</dbReference>
<name>A0A545U7A4_9GAMM</name>
<dbReference type="GO" id="GO:0016887">
    <property type="term" value="F:ATP hydrolysis activity"/>
    <property type="evidence" value="ECO:0007669"/>
    <property type="project" value="InterPro"/>
</dbReference>
<organism evidence="12 13">
    <name type="scientific">Aliikangiella coralliicola</name>
    <dbReference type="NCBI Taxonomy" id="2592383"/>
    <lineage>
        <taxon>Bacteria</taxon>
        <taxon>Pseudomonadati</taxon>
        <taxon>Pseudomonadota</taxon>
        <taxon>Gammaproteobacteria</taxon>
        <taxon>Oceanospirillales</taxon>
        <taxon>Pleioneaceae</taxon>
        <taxon>Aliikangiella</taxon>
    </lineage>
</organism>
<evidence type="ECO:0000256" key="8">
    <source>
        <dbReference type="ARBA" id="ARBA00023136"/>
    </source>
</evidence>
<dbReference type="InterPro" id="IPR017871">
    <property type="entry name" value="ABC_transporter-like_CS"/>
</dbReference>
<keyword evidence="8 9" id="KW-0472">Membrane</keyword>
<dbReference type="OrthoDB" id="9806127at2"/>
<keyword evidence="5" id="KW-0547">Nucleotide-binding</keyword>
<evidence type="ECO:0000256" key="9">
    <source>
        <dbReference type="SAM" id="Phobius"/>
    </source>
</evidence>
<evidence type="ECO:0000256" key="7">
    <source>
        <dbReference type="ARBA" id="ARBA00022989"/>
    </source>
</evidence>
<dbReference type="GO" id="GO:0005886">
    <property type="term" value="C:plasma membrane"/>
    <property type="evidence" value="ECO:0007669"/>
    <property type="project" value="UniProtKB-SubCell"/>
</dbReference>
<dbReference type="PANTHER" id="PTHR43394:SF1">
    <property type="entry name" value="ATP-BINDING CASSETTE SUB-FAMILY B MEMBER 10, MITOCHONDRIAL"/>
    <property type="match status" value="1"/>
</dbReference>
<feature type="transmembrane region" description="Helical" evidence="9">
    <location>
        <begin position="291"/>
        <end position="308"/>
    </location>
</feature>
<evidence type="ECO:0000256" key="4">
    <source>
        <dbReference type="ARBA" id="ARBA00022692"/>
    </source>
</evidence>
<dbReference type="AlphaFoldDB" id="A0A545U7A4"/>
<evidence type="ECO:0000256" key="2">
    <source>
        <dbReference type="ARBA" id="ARBA00022448"/>
    </source>
</evidence>
<dbReference type="Pfam" id="PF00005">
    <property type="entry name" value="ABC_tran"/>
    <property type="match status" value="1"/>
</dbReference>
<feature type="transmembrane region" description="Helical" evidence="9">
    <location>
        <begin position="266"/>
        <end position="285"/>
    </location>
</feature>
<keyword evidence="3" id="KW-1003">Cell membrane</keyword>
<dbReference type="Gene3D" id="1.20.1560.10">
    <property type="entry name" value="ABC transporter type 1, transmembrane domain"/>
    <property type="match status" value="1"/>
</dbReference>
<dbReference type="Gene3D" id="3.40.50.300">
    <property type="entry name" value="P-loop containing nucleotide triphosphate hydrolases"/>
    <property type="match status" value="1"/>
</dbReference>
<dbReference type="EMBL" id="VIKS01000012">
    <property type="protein sequence ID" value="TQV85349.1"/>
    <property type="molecule type" value="Genomic_DNA"/>
</dbReference>
<dbReference type="SMART" id="SM00382">
    <property type="entry name" value="AAA"/>
    <property type="match status" value="1"/>
</dbReference>
<dbReference type="PROSITE" id="PS00211">
    <property type="entry name" value="ABC_TRANSPORTER_1"/>
    <property type="match status" value="1"/>
</dbReference>
<dbReference type="FunFam" id="3.40.50.300:FF:000299">
    <property type="entry name" value="ABC transporter ATP-binding protein/permease"/>
    <property type="match status" value="1"/>
</dbReference>
<dbReference type="InterPro" id="IPR027417">
    <property type="entry name" value="P-loop_NTPase"/>
</dbReference>
<feature type="transmembrane region" description="Helical" evidence="9">
    <location>
        <begin position="26"/>
        <end position="49"/>
    </location>
</feature>
<feature type="domain" description="ABC transporter" evidence="10">
    <location>
        <begin position="358"/>
        <end position="581"/>
    </location>
</feature>
<evidence type="ECO:0000259" key="11">
    <source>
        <dbReference type="PROSITE" id="PS50929"/>
    </source>
</evidence>
<dbReference type="Pfam" id="PF00664">
    <property type="entry name" value="ABC_membrane"/>
    <property type="match status" value="1"/>
</dbReference>
<keyword evidence="4 9" id="KW-0812">Transmembrane</keyword>
<gene>
    <name evidence="12" type="ORF">FLL46_19475</name>
</gene>
<dbReference type="InterPro" id="IPR011527">
    <property type="entry name" value="ABC1_TM_dom"/>
</dbReference>
<keyword evidence="6 12" id="KW-0067">ATP-binding</keyword>
<evidence type="ECO:0000256" key="5">
    <source>
        <dbReference type="ARBA" id="ARBA00022741"/>
    </source>
</evidence>
<keyword evidence="13" id="KW-1185">Reference proteome</keyword>
<dbReference type="InterPro" id="IPR039421">
    <property type="entry name" value="Type_1_exporter"/>
</dbReference>
<feature type="domain" description="ABC transmembrane type-1" evidence="11">
    <location>
        <begin position="26"/>
        <end position="320"/>
    </location>
</feature>
<evidence type="ECO:0000313" key="12">
    <source>
        <dbReference type="EMBL" id="TQV85349.1"/>
    </source>
</evidence>
<feature type="transmembrane region" description="Helical" evidence="9">
    <location>
        <begin position="158"/>
        <end position="179"/>
    </location>
</feature>
<keyword evidence="7 9" id="KW-1133">Transmembrane helix</keyword>
<evidence type="ECO:0000259" key="10">
    <source>
        <dbReference type="PROSITE" id="PS50893"/>
    </source>
</evidence>
<comment type="caution">
    <text evidence="12">The sequence shown here is derived from an EMBL/GenBank/DDBJ whole genome shotgun (WGS) entry which is preliminary data.</text>
</comment>
<feature type="transmembrane region" description="Helical" evidence="9">
    <location>
        <begin position="81"/>
        <end position="100"/>
    </location>
</feature>
<dbReference type="InterPro" id="IPR003439">
    <property type="entry name" value="ABC_transporter-like_ATP-bd"/>
</dbReference>
<evidence type="ECO:0000256" key="6">
    <source>
        <dbReference type="ARBA" id="ARBA00022840"/>
    </source>
</evidence>
<evidence type="ECO:0000256" key="3">
    <source>
        <dbReference type="ARBA" id="ARBA00022475"/>
    </source>
</evidence>
<accession>A0A545U7A4</accession>
<feature type="transmembrane region" description="Helical" evidence="9">
    <location>
        <begin position="185"/>
        <end position="206"/>
    </location>
</feature>
<dbReference type="GO" id="GO:0005524">
    <property type="term" value="F:ATP binding"/>
    <property type="evidence" value="ECO:0007669"/>
    <property type="project" value="UniProtKB-KW"/>
</dbReference>
<dbReference type="InterPro" id="IPR036640">
    <property type="entry name" value="ABC1_TM_sf"/>
</dbReference>
<dbReference type="RefSeq" id="WP_142933026.1">
    <property type="nucleotide sequence ID" value="NZ_ML660168.1"/>
</dbReference>
<dbReference type="PANTHER" id="PTHR43394">
    <property type="entry name" value="ATP-DEPENDENT PERMEASE MDL1, MITOCHONDRIAL"/>
    <property type="match status" value="1"/>
</dbReference>
<dbReference type="PROSITE" id="PS50929">
    <property type="entry name" value="ABC_TM1F"/>
    <property type="match status" value="1"/>
</dbReference>